<dbReference type="GeneID" id="31366993"/>
<evidence type="ECO:0000313" key="7">
    <source>
        <dbReference type="Proteomes" id="UP000001396"/>
    </source>
</evidence>
<evidence type="ECO:0000256" key="3">
    <source>
        <dbReference type="SAM" id="MobiDB-lite"/>
    </source>
</evidence>
<comment type="similarity">
    <text evidence="1 2">Belongs to the histone H2A family.</text>
</comment>
<dbReference type="GO" id="GO:0000786">
    <property type="term" value="C:nucleosome"/>
    <property type="evidence" value="ECO:0007669"/>
    <property type="project" value="UniProtKB-KW"/>
</dbReference>
<accession>D3BTM8</accession>
<dbReference type="STRING" id="670386.D3BTM8"/>
<dbReference type="InterPro" id="IPR003958">
    <property type="entry name" value="CBFA_NFYB_domain"/>
</dbReference>
<dbReference type="PRINTS" id="PR00620">
    <property type="entry name" value="HISTONEH2A"/>
</dbReference>
<dbReference type="PANTHER" id="PTHR23430">
    <property type="entry name" value="HISTONE H2A"/>
    <property type="match status" value="1"/>
</dbReference>
<evidence type="ECO:0000256" key="1">
    <source>
        <dbReference type="ARBA" id="ARBA00010691"/>
    </source>
</evidence>
<dbReference type="FunCoup" id="D3BTM8">
    <property type="interactions" value="424"/>
</dbReference>
<evidence type="ECO:0000313" key="6">
    <source>
        <dbReference type="EMBL" id="EFA75445.1"/>
    </source>
</evidence>
<dbReference type="GO" id="GO:0046982">
    <property type="term" value="F:protein heterodimerization activity"/>
    <property type="evidence" value="ECO:0007669"/>
    <property type="project" value="InterPro"/>
</dbReference>
<organism evidence="6 7">
    <name type="scientific">Heterostelium pallidum (strain ATCC 26659 / Pp 5 / PN500)</name>
    <name type="common">Cellular slime mold</name>
    <name type="synonym">Polysphondylium pallidum</name>
    <dbReference type="NCBI Taxonomy" id="670386"/>
    <lineage>
        <taxon>Eukaryota</taxon>
        <taxon>Amoebozoa</taxon>
        <taxon>Evosea</taxon>
        <taxon>Eumycetozoa</taxon>
        <taxon>Dictyostelia</taxon>
        <taxon>Acytosteliales</taxon>
        <taxon>Acytosteliaceae</taxon>
        <taxon>Heterostelium</taxon>
    </lineage>
</organism>
<keyword evidence="2" id="KW-0158">Chromosome</keyword>
<dbReference type="CDD" id="cd00074">
    <property type="entry name" value="HFD_H2A"/>
    <property type="match status" value="1"/>
</dbReference>
<gene>
    <name evidence="6" type="primary">H2AX</name>
    <name evidence="6" type="ORF">PPL_11525</name>
</gene>
<dbReference type="Pfam" id="PF00808">
    <property type="entry name" value="CBFD_NFYB_HMF"/>
    <property type="match status" value="1"/>
</dbReference>
<dbReference type="GO" id="GO:0005634">
    <property type="term" value="C:nucleus"/>
    <property type="evidence" value="ECO:0007669"/>
    <property type="project" value="UniProtKB-SubCell"/>
</dbReference>
<evidence type="ECO:0000259" key="4">
    <source>
        <dbReference type="Pfam" id="PF00808"/>
    </source>
</evidence>
<dbReference type="AlphaFoldDB" id="D3BTM8"/>
<dbReference type="RefSeq" id="XP_020427579.1">
    <property type="nucleotide sequence ID" value="XM_020582276.1"/>
</dbReference>
<keyword evidence="2" id="KW-0539">Nucleus</keyword>
<comment type="subunit">
    <text evidence="2">The nucleosome is a histone octamer containing two molecules each of H2A, H2B, H3 and H4 assembled in one H3-H4 heterotetramer and two H2A-H2B heterodimers. The octamer wraps approximately 147 bp of DNA.</text>
</comment>
<proteinExistence type="inferred from homology"/>
<dbReference type="InterPro" id="IPR002119">
    <property type="entry name" value="Histone_H2A"/>
</dbReference>
<keyword evidence="7" id="KW-1185">Reference proteome</keyword>
<dbReference type="GO" id="GO:0003677">
    <property type="term" value="F:DNA binding"/>
    <property type="evidence" value="ECO:0007669"/>
    <property type="project" value="UniProtKB-KW"/>
</dbReference>
<dbReference type="Proteomes" id="UP000001396">
    <property type="component" value="Unassembled WGS sequence"/>
</dbReference>
<evidence type="ECO:0000259" key="5">
    <source>
        <dbReference type="Pfam" id="PF16211"/>
    </source>
</evidence>
<keyword evidence="2" id="KW-0238">DNA-binding</keyword>
<reference evidence="6 7" key="1">
    <citation type="journal article" date="2011" name="Genome Res.">
        <title>Phylogeny-wide analysis of social amoeba genomes highlights ancient origins for complex intercellular communication.</title>
        <authorList>
            <person name="Heidel A.J."/>
            <person name="Lawal H.M."/>
            <person name="Felder M."/>
            <person name="Schilde C."/>
            <person name="Helps N.R."/>
            <person name="Tunggal B."/>
            <person name="Rivero F."/>
            <person name="John U."/>
            <person name="Schleicher M."/>
            <person name="Eichinger L."/>
            <person name="Platzer M."/>
            <person name="Noegel A.A."/>
            <person name="Schaap P."/>
            <person name="Gloeckner G."/>
        </authorList>
    </citation>
    <scope>NUCLEOTIDE SEQUENCE [LARGE SCALE GENOMIC DNA]</scope>
    <source>
        <strain evidence="7">ATCC 26659 / Pp 5 / PN500</strain>
    </source>
</reference>
<dbReference type="OMA" id="RRNICHA"/>
<dbReference type="GO" id="GO:0030527">
    <property type="term" value="F:structural constituent of chromatin"/>
    <property type="evidence" value="ECO:0007669"/>
    <property type="project" value="InterPro"/>
</dbReference>
<dbReference type="Pfam" id="PF16211">
    <property type="entry name" value="Histone_H2A_C"/>
    <property type="match status" value="1"/>
</dbReference>
<feature type="compositionally biased region" description="Low complexity" evidence="3">
    <location>
        <begin position="1"/>
        <end position="26"/>
    </location>
</feature>
<keyword evidence="2" id="KW-0544">Nucleosome core</keyword>
<dbReference type="InParanoid" id="D3BTM8"/>
<name>D3BTM8_HETP5</name>
<dbReference type="Gene3D" id="1.10.20.10">
    <property type="entry name" value="Histone, subunit A"/>
    <property type="match status" value="1"/>
</dbReference>
<dbReference type="SUPFAM" id="SSF47113">
    <property type="entry name" value="Histone-fold"/>
    <property type="match status" value="1"/>
</dbReference>
<dbReference type="SMART" id="SM00414">
    <property type="entry name" value="H2A"/>
    <property type="match status" value="1"/>
</dbReference>
<dbReference type="InterPro" id="IPR009072">
    <property type="entry name" value="Histone-fold"/>
</dbReference>
<feature type="domain" description="Histone H2A C-terminal" evidence="5">
    <location>
        <begin position="119"/>
        <end position="150"/>
    </location>
</feature>
<evidence type="ECO:0000256" key="2">
    <source>
        <dbReference type="RuleBase" id="RU003767"/>
    </source>
</evidence>
<comment type="subcellular location">
    <subcellularLocation>
        <location evidence="2">Nucleus</location>
    </subcellularLocation>
</comment>
<dbReference type="FunFam" id="1.10.20.10:FF:000093">
    <property type="entry name" value="Histone H2A"/>
    <property type="match status" value="1"/>
</dbReference>
<feature type="region of interest" description="Disordered" evidence="3">
    <location>
        <begin position="138"/>
        <end position="161"/>
    </location>
</feature>
<feature type="domain" description="Transcription factor CBF/NF-Y/archaeal histone" evidence="4">
    <location>
        <begin position="52"/>
        <end position="114"/>
    </location>
</feature>
<comment type="caution">
    <text evidence="6">The sequence shown here is derived from an EMBL/GenBank/DDBJ whole genome shotgun (WGS) entry which is preliminary data.</text>
</comment>
<dbReference type="EMBL" id="ADBJ01000056">
    <property type="protein sequence ID" value="EFA75445.1"/>
    <property type="molecule type" value="Genomic_DNA"/>
</dbReference>
<feature type="region of interest" description="Disordered" evidence="3">
    <location>
        <begin position="1"/>
        <end position="47"/>
    </location>
</feature>
<dbReference type="InterPro" id="IPR032454">
    <property type="entry name" value="Histone_H2A_C"/>
</dbReference>
<protein>
    <recommendedName>
        <fullName evidence="2">Histone H2A</fullName>
    </recommendedName>
</protein>
<sequence>MSTAESAPTKPAAKPKATPAASTTAPAEKRKIPKGKSSKPAQSRSAKAHIVFPVSRIERLLREGRYAPRVESNAPVYLAAVLEYLVIETLELAYNTCHNYGKTRITPQHINWAVGNDLELNQLFQNVTIANGGVIPNSAHLQTKSSKKGKKSTKAEASQGF</sequence>